<dbReference type="Gramene" id="RZC53040">
    <property type="protein sequence ID" value="RZC53040"/>
    <property type="gene ID" value="C5167_011895"/>
</dbReference>
<accession>A0A4Y7IZ22</accession>
<dbReference type="Proteomes" id="UP000316621">
    <property type="component" value="Chromosome 3"/>
</dbReference>
<protein>
    <submittedName>
        <fullName evidence="2">Uncharacterized protein</fullName>
    </submittedName>
</protein>
<sequence>MKLRTKDEEAHGLNINTGITDGHGDAFPLDPIYSSYNLLDTENGEPFTAMGRQKPELNYPKMMQFSPL</sequence>
<feature type="region of interest" description="Disordered" evidence="1">
    <location>
        <begin position="1"/>
        <end position="20"/>
    </location>
</feature>
<proteinExistence type="predicted"/>
<reference evidence="2 3" key="1">
    <citation type="journal article" date="2018" name="Science">
        <title>The opium poppy genome and morphinan production.</title>
        <authorList>
            <person name="Guo L."/>
            <person name="Winzer T."/>
            <person name="Yang X."/>
            <person name="Li Y."/>
            <person name="Ning Z."/>
            <person name="He Z."/>
            <person name="Teodor R."/>
            <person name="Lu Y."/>
            <person name="Bowser T.A."/>
            <person name="Graham I.A."/>
            <person name="Ye K."/>
        </authorList>
    </citation>
    <scope>NUCLEOTIDE SEQUENCE [LARGE SCALE GENOMIC DNA]</scope>
    <source>
        <strain evidence="3">cv. HN1</strain>
        <tissue evidence="2">Leaves</tissue>
    </source>
</reference>
<organism evidence="2 3">
    <name type="scientific">Papaver somniferum</name>
    <name type="common">Opium poppy</name>
    <dbReference type="NCBI Taxonomy" id="3469"/>
    <lineage>
        <taxon>Eukaryota</taxon>
        <taxon>Viridiplantae</taxon>
        <taxon>Streptophyta</taxon>
        <taxon>Embryophyta</taxon>
        <taxon>Tracheophyta</taxon>
        <taxon>Spermatophyta</taxon>
        <taxon>Magnoliopsida</taxon>
        <taxon>Ranunculales</taxon>
        <taxon>Papaveraceae</taxon>
        <taxon>Papaveroideae</taxon>
        <taxon>Papaver</taxon>
    </lineage>
</organism>
<evidence type="ECO:0000256" key="1">
    <source>
        <dbReference type="SAM" id="MobiDB-lite"/>
    </source>
</evidence>
<dbReference type="AlphaFoldDB" id="A0A4Y7IZ22"/>
<evidence type="ECO:0000313" key="2">
    <source>
        <dbReference type="EMBL" id="RZC53040.1"/>
    </source>
</evidence>
<gene>
    <name evidence="2" type="ORF">C5167_011895</name>
</gene>
<evidence type="ECO:0000313" key="3">
    <source>
        <dbReference type="Proteomes" id="UP000316621"/>
    </source>
</evidence>
<name>A0A4Y7IZ22_PAPSO</name>
<keyword evidence="3" id="KW-1185">Reference proteome</keyword>
<dbReference type="EMBL" id="CM010717">
    <property type="protein sequence ID" value="RZC53040.1"/>
    <property type="molecule type" value="Genomic_DNA"/>
</dbReference>
<feature type="compositionally biased region" description="Basic and acidic residues" evidence="1">
    <location>
        <begin position="1"/>
        <end position="11"/>
    </location>
</feature>